<keyword evidence="2" id="KW-0132">Cell division</keyword>
<sequence>MPRFSTDMLLGDAGHLVPASDHTTLLTTLISAAMAFLAVFALSLSLSSGQLAQRWSDALAQSATLRISAPQSEIEAQTAIAVEVLRTTPGIAATRVMELDEQRALLEPWFGPDLPVEQLAMPRLIEIEETAEGFDAQGLRLRLTSEVPGAVLDDHTRWRRPLVQAAGSLRALAWLSVLLIGGAMAAMITLAAGFSLAANAQVIRVLRLVGARDAFIARAFVRRLTIGALVGASIGTLIGLAAFLVLPLAGEGGFLTGLGFHGAGWLTALAIPVFATAIAFGATRMAAFRVLRRES</sequence>
<dbReference type="AlphaFoldDB" id="A0A2T8HVB3"/>
<name>A0A2T8HVB3_9RHOB</name>
<accession>A0A2T8HVB3</accession>
<feature type="transmembrane region" description="Helical" evidence="1">
    <location>
        <begin position="25"/>
        <end position="46"/>
    </location>
</feature>
<comment type="caution">
    <text evidence="2">The sequence shown here is derived from an EMBL/GenBank/DDBJ whole genome shotgun (WGS) entry which is preliminary data.</text>
</comment>
<organism evidence="2 3">
    <name type="scientific">Pararhodobacter oceanensis</name>
    <dbReference type="NCBI Taxonomy" id="2172121"/>
    <lineage>
        <taxon>Bacteria</taxon>
        <taxon>Pseudomonadati</taxon>
        <taxon>Pseudomonadota</taxon>
        <taxon>Alphaproteobacteria</taxon>
        <taxon>Rhodobacterales</taxon>
        <taxon>Paracoccaceae</taxon>
        <taxon>Pararhodobacter</taxon>
    </lineage>
</organism>
<dbReference type="OrthoDB" id="9814843at2"/>
<feature type="transmembrane region" description="Helical" evidence="1">
    <location>
        <begin position="172"/>
        <end position="196"/>
    </location>
</feature>
<keyword evidence="1" id="KW-1133">Transmembrane helix</keyword>
<protein>
    <submittedName>
        <fullName evidence="2">Cell division protein FtsX</fullName>
    </submittedName>
</protein>
<keyword evidence="1" id="KW-0472">Membrane</keyword>
<keyword evidence="2" id="KW-0131">Cell cycle</keyword>
<evidence type="ECO:0000313" key="2">
    <source>
        <dbReference type="EMBL" id="PVH29361.1"/>
    </source>
</evidence>
<dbReference type="PANTHER" id="PTHR47755:SF1">
    <property type="entry name" value="CELL DIVISION PROTEIN FTSX"/>
    <property type="match status" value="1"/>
</dbReference>
<feature type="transmembrane region" description="Helical" evidence="1">
    <location>
        <begin position="262"/>
        <end position="283"/>
    </location>
</feature>
<dbReference type="GO" id="GO:0051301">
    <property type="term" value="P:cell division"/>
    <property type="evidence" value="ECO:0007669"/>
    <property type="project" value="UniProtKB-KW"/>
</dbReference>
<dbReference type="Proteomes" id="UP000245911">
    <property type="component" value="Unassembled WGS sequence"/>
</dbReference>
<dbReference type="InterPro" id="IPR004513">
    <property type="entry name" value="FtsX"/>
</dbReference>
<dbReference type="PANTHER" id="PTHR47755">
    <property type="entry name" value="CELL DIVISION PROTEIN FTSX"/>
    <property type="match status" value="1"/>
</dbReference>
<proteinExistence type="predicted"/>
<reference evidence="2 3" key="1">
    <citation type="submission" date="2018-04" db="EMBL/GenBank/DDBJ databases">
        <title>Pararhodobacter oceanense sp. nov., isolated from marine intertidal sediment.</title>
        <authorList>
            <person name="Wang X.-L."/>
            <person name="Du Z.-J."/>
        </authorList>
    </citation>
    <scope>NUCLEOTIDE SEQUENCE [LARGE SCALE GENOMIC DNA]</scope>
    <source>
        <strain evidence="2 3">AM505</strain>
    </source>
</reference>
<dbReference type="EMBL" id="QDKM01000003">
    <property type="protein sequence ID" value="PVH29361.1"/>
    <property type="molecule type" value="Genomic_DNA"/>
</dbReference>
<dbReference type="GO" id="GO:0032153">
    <property type="term" value="C:cell division site"/>
    <property type="evidence" value="ECO:0007669"/>
    <property type="project" value="TreeGrafter"/>
</dbReference>
<evidence type="ECO:0000256" key="1">
    <source>
        <dbReference type="SAM" id="Phobius"/>
    </source>
</evidence>
<feature type="transmembrane region" description="Helical" evidence="1">
    <location>
        <begin position="228"/>
        <end position="250"/>
    </location>
</feature>
<gene>
    <name evidence="2" type="ORF">DDE20_08700</name>
</gene>
<evidence type="ECO:0000313" key="3">
    <source>
        <dbReference type="Proteomes" id="UP000245911"/>
    </source>
</evidence>
<dbReference type="GO" id="GO:0005886">
    <property type="term" value="C:plasma membrane"/>
    <property type="evidence" value="ECO:0007669"/>
    <property type="project" value="UniProtKB-SubCell"/>
</dbReference>
<keyword evidence="3" id="KW-1185">Reference proteome</keyword>
<keyword evidence="1" id="KW-0812">Transmembrane</keyword>